<accession>A0A919QHF8</accession>
<name>A0A919QHF8_9ACTN</name>
<reference evidence="1" key="1">
    <citation type="submission" date="2021-01" db="EMBL/GenBank/DDBJ databases">
        <title>Whole genome shotgun sequence of Acrocarpospora phusangensis NBRC 108782.</title>
        <authorList>
            <person name="Komaki H."/>
            <person name="Tamura T."/>
        </authorList>
    </citation>
    <scope>NUCLEOTIDE SEQUENCE</scope>
    <source>
        <strain evidence="1">NBRC 108782</strain>
    </source>
</reference>
<sequence>MRPLWETVVPPQYTWLALHGAAQAAALAGEVGRIVANAPAISRAANHAKILCFVT</sequence>
<dbReference type="EMBL" id="BOOA01000056">
    <property type="protein sequence ID" value="GIH27465.1"/>
    <property type="molecule type" value="Genomic_DNA"/>
</dbReference>
<evidence type="ECO:0000313" key="1">
    <source>
        <dbReference type="EMBL" id="GIH27465.1"/>
    </source>
</evidence>
<evidence type="ECO:0000313" key="2">
    <source>
        <dbReference type="Proteomes" id="UP000640052"/>
    </source>
</evidence>
<comment type="caution">
    <text evidence="1">The sequence shown here is derived from an EMBL/GenBank/DDBJ whole genome shotgun (WGS) entry which is preliminary data.</text>
</comment>
<dbReference type="AlphaFoldDB" id="A0A919QHF8"/>
<gene>
    <name evidence="1" type="ORF">Aph01nite_57750</name>
</gene>
<dbReference type="Proteomes" id="UP000640052">
    <property type="component" value="Unassembled WGS sequence"/>
</dbReference>
<organism evidence="1 2">
    <name type="scientific">Acrocarpospora phusangensis</name>
    <dbReference type="NCBI Taxonomy" id="1070424"/>
    <lineage>
        <taxon>Bacteria</taxon>
        <taxon>Bacillati</taxon>
        <taxon>Actinomycetota</taxon>
        <taxon>Actinomycetes</taxon>
        <taxon>Streptosporangiales</taxon>
        <taxon>Streptosporangiaceae</taxon>
        <taxon>Acrocarpospora</taxon>
    </lineage>
</organism>
<keyword evidence="2" id="KW-1185">Reference proteome</keyword>
<proteinExistence type="predicted"/>
<protein>
    <submittedName>
        <fullName evidence="1">Uncharacterized protein</fullName>
    </submittedName>
</protein>